<accession>A0ABY6DP67</accession>
<dbReference type="InterPro" id="IPR037185">
    <property type="entry name" value="EmrE-like"/>
</dbReference>
<proteinExistence type="inferred from homology"/>
<evidence type="ECO:0000256" key="1">
    <source>
        <dbReference type="ARBA" id="ARBA00004651"/>
    </source>
</evidence>
<feature type="transmembrane region" description="Helical" evidence="9">
    <location>
        <begin position="84"/>
        <end position="102"/>
    </location>
</feature>
<dbReference type="Proteomes" id="UP001061302">
    <property type="component" value="Chromosome"/>
</dbReference>
<protein>
    <submittedName>
        <fullName evidence="10">Multidrug efflux SMR transporter</fullName>
    </submittedName>
</protein>
<evidence type="ECO:0000256" key="2">
    <source>
        <dbReference type="ARBA" id="ARBA00022448"/>
    </source>
</evidence>
<evidence type="ECO:0000313" key="11">
    <source>
        <dbReference type="Proteomes" id="UP001061302"/>
    </source>
</evidence>
<gene>
    <name evidence="10" type="ORF">N8I74_00205</name>
</gene>
<evidence type="ECO:0000256" key="6">
    <source>
        <dbReference type="ARBA" id="ARBA00023136"/>
    </source>
</evidence>
<dbReference type="PANTHER" id="PTHR30561">
    <property type="entry name" value="SMR FAMILY PROTON-DEPENDENT DRUG EFFLUX TRANSPORTER SUGE"/>
    <property type="match status" value="1"/>
</dbReference>
<keyword evidence="2" id="KW-0813">Transport</keyword>
<evidence type="ECO:0000313" key="10">
    <source>
        <dbReference type="EMBL" id="UXY15473.1"/>
    </source>
</evidence>
<dbReference type="EMBL" id="CP106753">
    <property type="protein sequence ID" value="UXY15473.1"/>
    <property type="molecule type" value="Genomic_DNA"/>
</dbReference>
<keyword evidence="6 9" id="KW-0472">Membrane</keyword>
<keyword evidence="3" id="KW-1003">Cell membrane</keyword>
<sequence length="107" mass="11324">MHWLYLTLAIVFEVAGTTCMKLSDGFSKLGPSVLIFVFYGLCAAFITLALKHMEIAIAYAIWAGLGTALIAGVGMLYFKEPVTAVKIGSLVLIVLGIAGLNLSGVSR</sequence>
<evidence type="ECO:0000256" key="4">
    <source>
        <dbReference type="ARBA" id="ARBA00022692"/>
    </source>
</evidence>
<comment type="similarity">
    <text evidence="7 8">Belongs to the drug/metabolite transporter (DMT) superfamily. Small multidrug resistance (SMR) (TC 2.A.7.1) family.</text>
</comment>
<reference evidence="10" key="1">
    <citation type="submission" date="2022-10" db="EMBL/GenBank/DDBJ databases">
        <title>Chitiniphilus purpureus sp. nov., a novel chitin-degrading bacterium isolated from crawfish pond sediment.</title>
        <authorList>
            <person name="Li K."/>
        </authorList>
    </citation>
    <scope>NUCLEOTIDE SEQUENCE</scope>
    <source>
        <strain evidence="10">CD1</strain>
    </source>
</reference>
<organism evidence="10 11">
    <name type="scientific">Chitiniphilus purpureus</name>
    <dbReference type="NCBI Taxonomy" id="2981137"/>
    <lineage>
        <taxon>Bacteria</taxon>
        <taxon>Pseudomonadati</taxon>
        <taxon>Pseudomonadota</taxon>
        <taxon>Betaproteobacteria</taxon>
        <taxon>Neisseriales</taxon>
        <taxon>Chitinibacteraceae</taxon>
        <taxon>Chitiniphilus</taxon>
    </lineage>
</organism>
<feature type="transmembrane region" description="Helical" evidence="9">
    <location>
        <begin position="57"/>
        <end position="78"/>
    </location>
</feature>
<keyword evidence="5 9" id="KW-1133">Transmembrane helix</keyword>
<evidence type="ECO:0000256" key="7">
    <source>
        <dbReference type="ARBA" id="ARBA00038032"/>
    </source>
</evidence>
<dbReference type="SUPFAM" id="SSF103481">
    <property type="entry name" value="Multidrug resistance efflux transporter EmrE"/>
    <property type="match status" value="1"/>
</dbReference>
<evidence type="ECO:0000256" key="9">
    <source>
        <dbReference type="SAM" id="Phobius"/>
    </source>
</evidence>
<dbReference type="Pfam" id="PF00893">
    <property type="entry name" value="Multi_Drug_Res"/>
    <property type="match status" value="1"/>
</dbReference>
<dbReference type="Gene3D" id="1.10.3730.20">
    <property type="match status" value="1"/>
</dbReference>
<feature type="transmembrane region" description="Helical" evidence="9">
    <location>
        <begin position="32"/>
        <end position="50"/>
    </location>
</feature>
<evidence type="ECO:0000256" key="3">
    <source>
        <dbReference type="ARBA" id="ARBA00022475"/>
    </source>
</evidence>
<comment type="subcellular location">
    <subcellularLocation>
        <location evidence="1 8">Cell membrane</location>
        <topology evidence="1 8">Multi-pass membrane protein</topology>
    </subcellularLocation>
</comment>
<dbReference type="RefSeq" id="WP_263124883.1">
    <property type="nucleotide sequence ID" value="NZ_CP106753.1"/>
</dbReference>
<evidence type="ECO:0000256" key="5">
    <source>
        <dbReference type="ARBA" id="ARBA00022989"/>
    </source>
</evidence>
<dbReference type="InterPro" id="IPR000390">
    <property type="entry name" value="Small_drug/metabolite_transptr"/>
</dbReference>
<name>A0ABY6DP67_9NEIS</name>
<dbReference type="InterPro" id="IPR045324">
    <property type="entry name" value="Small_multidrug_res"/>
</dbReference>
<keyword evidence="11" id="KW-1185">Reference proteome</keyword>
<evidence type="ECO:0000256" key="8">
    <source>
        <dbReference type="RuleBase" id="RU003942"/>
    </source>
</evidence>
<keyword evidence="4 8" id="KW-0812">Transmembrane</keyword>
<dbReference type="PANTHER" id="PTHR30561:SF1">
    <property type="entry name" value="MULTIDRUG TRANSPORTER EMRE"/>
    <property type="match status" value="1"/>
</dbReference>